<feature type="compositionally biased region" description="Low complexity" evidence="1">
    <location>
        <begin position="185"/>
        <end position="200"/>
    </location>
</feature>
<organism evidence="2 3">
    <name type="scientific">Setaria italica</name>
    <name type="common">Foxtail millet</name>
    <name type="synonym">Panicum italicum</name>
    <dbReference type="NCBI Taxonomy" id="4555"/>
    <lineage>
        <taxon>Eukaryota</taxon>
        <taxon>Viridiplantae</taxon>
        <taxon>Streptophyta</taxon>
        <taxon>Embryophyta</taxon>
        <taxon>Tracheophyta</taxon>
        <taxon>Spermatophyta</taxon>
        <taxon>Magnoliopsida</taxon>
        <taxon>Liliopsida</taxon>
        <taxon>Poales</taxon>
        <taxon>Poaceae</taxon>
        <taxon>PACMAD clade</taxon>
        <taxon>Panicoideae</taxon>
        <taxon>Panicodae</taxon>
        <taxon>Paniceae</taxon>
        <taxon>Cenchrinae</taxon>
        <taxon>Setaria</taxon>
    </lineage>
</organism>
<dbReference type="eggNOG" id="ENOG502S3P3">
    <property type="taxonomic scope" value="Eukaryota"/>
</dbReference>
<feature type="compositionally biased region" description="Low complexity" evidence="1">
    <location>
        <begin position="87"/>
        <end position="109"/>
    </location>
</feature>
<keyword evidence="3" id="KW-1185">Reference proteome</keyword>
<proteinExistence type="predicted"/>
<feature type="compositionally biased region" description="Pro residues" evidence="1">
    <location>
        <begin position="135"/>
        <end position="144"/>
    </location>
</feature>
<accession>K3XJ71</accession>
<feature type="compositionally biased region" description="Basic residues" evidence="1">
    <location>
        <begin position="110"/>
        <end position="130"/>
    </location>
</feature>
<name>K3XJ71_SETIT</name>
<feature type="compositionally biased region" description="Pro residues" evidence="1">
    <location>
        <begin position="301"/>
        <end position="317"/>
    </location>
</feature>
<dbReference type="OMA" id="EYEYAYP"/>
<dbReference type="EMBL" id="AGNK02003328">
    <property type="status" value="NOT_ANNOTATED_CDS"/>
    <property type="molecule type" value="Genomic_DNA"/>
</dbReference>
<dbReference type="Gramene" id="KQL07242">
    <property type="protein sequence ID" value="KQL07242"/>
    <property type="gene ID" value="SETIT_001944mg"/>
</dbReference>
<feature type="compositionally biased region" description="Basic and acidic residues" evidence="1">
    <location>
        <begin position="145"/>
        <end position="158"/>
    </location>
</feature>
<evidence type="ECO:0000313" key="3">
    <source>
        <dbReference type="Proteomes" id="UP000004995"/>
    </source>
</evidence>
<reference evidence="3" key="1">
    <citation type="journal article" date="2012" name="Nat. Biotechnol.">
        <title>Reference genome sequence of the model plant Setaria.</title>
        <authorList>
            <person name="Bennetzen J.L."/>
            <person name="Schmutz J."/>
            <person name="Wang H."/>
            <person name="Percifield R."/>
            <person name="Hawkins J."/>
            <person name="Pontaroli A.C."/>
            <person name="Estep M."/>
            <person name="Feng L."/>
            <person name="Vaughn J.N."/>
            <person name="Grimwood J."/>
            <person name="Jenkins J."/>
            <person name="Barry K."/>
            <person name="Lindquist E."/>
            <person name="Hellsten U."/>
            <person name="Deshpande S."/>
            <person name="Wang X."/>
            <person name="Wu X."/>
            <person name="Mitros T."/>
            <person name="Triplett J."/>
            <person name="Yang X."/>
            <person name="Ye C.Y."/>
            <person name="Mauro-Herrera M."/>
            <person name="Wang L."/>
            <person name="Li P."/>
            <person name="Sharma M."/>
            <person name="Sharma R."/>
            <person name="Ronald P.C."/>
            <person name="Panaud O."/>
            <person name="Kellogg E.A."/>
            <person name="Brutnell T.P."/>
            <person name="Doust A.N."/>
            <person name="Tuskan G.A."/>
            <person name="Rokhsar D."/>
            <person name="Devos K.M."/>
        </authorList>
    </citation>
    <scope>NUCLEOTIDE SEQUENCE [LARGE SCALE GENOMIC DNA]</scope>
    <source>
        <strain evidence="3">cv. Yugu1</strain>
    </source>
</reference>
<dbReference type="Proteomes" id="UP000004995">
    <property type="component" value="Unassembled WGS sequence"/>
</dbReference>
<evidence type="ECO:0000313" key="2">
    <source>
        <dbReference type="EnsemblPlants" id="KQL07242"/>
    </source>
</evidence>
<reference evidence="2" key="2">
    <citation type="submission" date="2018-08" db="UniProtKB">
        <authorList>
            <consortium name="EnsemblPlants"/>
        </authorList>
    </citation>
    <scope>IDENTIFICATION</scope>
    <source>
        <strain evidence="2">Yugu1</strain>
    </source>
</reference>
<feature type="region of interest" description="Disordered" evidence="1">
    <location>
        <begin position="45"/>
        <end position="358"/>
    </location>
</feature>
<sequence length="366" mass="38771">MSGATGAGAITRQQPTQLVRRLHHDRLDQLLLLGHGSSMINAAAGRRPSTVEAPVDAGSTGAPRGTGAGQHHLDARLVRRRHQKTWVAASARSARTVSRPGRAGASPRTATRRRRRRRLSRRCSLRRRALSRGPSPSPSPMSPPPREERGVKKAKEQEYSADAAVSDLGSCVSLSLATDERSEAASESSVATSSLAGPERSPGRRPSARRRPVSADLGPARRDRAVAASYGVRSRSARASPSPPPRHVPRDRSVRRSPSPAAKRPSSEHRRAASPAAPAQRKPPVPARPSGRVSPRRAQELPPPPAVSPPQSPPPSSQPEDDVDTTASGQSIPDANAGGDGQGGRDGDGKESLENPLVSLECFIFL</sequence>
<dbReference type="InParanoid" id="K3XJ71"/>
<dbReference type="AlphaFoldDB" id="K3XJ71"/>
<feature type="compositionally biased region" description="Basic and acidic residues" evidence="1">
    <location>
        <begin position="343"/>
        <end position="353"/>
    </location>
</feature>
<dbReference type="PANTHER" id="PTHR33871:SF26">
    <property type="entry name" value="OS01G0779800 PROTEIN"/>
    <property type="match status" value="1"/>
</dbReference>
<dbReference type="HOGENOM" id="CLU_757385_0_0_1"/>
<dbReference type="PANTHER" id="PTHR33871">
    <property type="entry name" value="OS05G0503100 PROTEIN-RELATED"/>
    <property type="match status" value="1"/>
</dbReference>
<protein>
    <submittedName>
        <fullName evidence="2">Uncharacterized protein</fullName>
    </submittedName>
</protein>
<dbReference type="EnsemblPlants" id="KQL07242">
    <property type="protein sequence ID" value="KQL07242"/>
    <property type="gene ID" value="SETIT_001944mg"/>
</dbReference>
<dbReference type="FunCoup" id="K3XJ71">
    <property type="interactions" value="1"/>
</dbReference>
<evidence type="ECO:0000256" key="1">
    <source>
        <dbReference type="SAM" id="MobiDB-lite"/>
    </source>
</evidence>